<organism evidence="1 2">
    <name type="scientific">Ixodes persulcatus</name>
    <name type="common">Taiga tick</name>
    <dbReference type="NCBI Taxonomy" id="34615"/>
    <lineage>
        <taxon>Eukaryota</taxon>
        <taxon>Metazoa</taxon>
        <taxon>Ecdysozoa</taxon>
        <taxon>Arthropoda</taxon>
        <taxon>Chelicerata</taxon>
        <taxon>Arachnida</taxon>
        <taxon>Acari</taxon>
        <taxon>Parasitiformes</taxon>
        <taxon>Ixodida</taxon>
        <taxon>Ixodoidea</taxon>
        <taxon>Ixodidae</taxon>
        <taxon>Ixodinae</taxon>
        <taxon>Ixodes</taxon>
    </lineage>
</organism>
<dbReference type="Proteomes" id="UP000805193">
    <property type="component" value="Unassembled WGS sequence"/>
</dbReference>
<accession>A0AC60QNG4</accession>
<sequence>MDGLKEPPPYNTRRALKDREKTAAVDAILLDSIASQALERDVAMAEASTQNHEESSTQRITLVEPPSIYPDLSGINNGGQTPPSLQDGEPVIGISPEPQEGEPATHPSPVSQSKPCGPQAKDDSPLSPDSQETTSSHSPSPTPRSENEEESDSPPPNHDNYESEEETDSVIHTLPVENSFALLSPSKDKAPSPQDKADHMPTSDVKETTHDKAGGQQSKASTTVNDSATEAEDGPGTVLFRPAGQASFTINNRLRIASYAQNIAPGKLKAVRFNLARNILAIDTDDAATRRTLLGTQKLGEMEVVAFSPPPITQERGTIYGLNPRDADAFLRRGLTSPTSPIVHLRRFDGGKGAEICFDGPLPRFVDLFNVRFFVRPLKPHPPPSSAAPREQRHREQPHSLQGVQQTQPLTRANSQQGLSLQPLTGTNSRHGDRLGAPRPPHPTNLADSLQATRKTTQPVTWTNEINEIGRRSKTNRPARRRGGTTSARSRKVPRTPRPTKRHSDLPTSRNDSESASGKQRDTRTTALQRP</sequence>
<reference evidence="1 2" key="1">
    <citation type="journal article" date="2020" name="Cell">
        <title>Large-Scale Comparative Analyses of Tick Genomes Elucidate Their Genetic Diversity and Vector Capacities.</title>
        <authorList>
            <consortium name="Tick Genome and Microbiome Consortium (TIGMIC)"/>
            <person name="Jia N."/>
            <person name="Wang J."/>
            <person name="Shi W."/>
            <person name="Du L."/>
            <person name="Sun Y."/>
            <person name="Zhan W."/>
            <person name="Jiang J.F."/>
            <person name="Wang Q."/>
            <person name="Zhang B."/>
            <person name="Ji P."/>
            <person name="Bell-Sakyi L."/>
            <person name="Cui X.M."/>
            <person name="Yuan T.T."/>
            <person name="Jiang B.G."/>
            <person name="Yang W.F."/>
            <person name="Lam T.T."/>
            <person name="Chang Q.C."/>
            <person name="Ding S.J."/>
            <person name="Wang X.J."/>
            <person name="Zhu J.G."/>
            <person name="Ruan X.D."/>
            <person name="Zhao L."/>
            <person name="Wei J.T."/>
            <person name="Ye R.Z."/>
            <person name="Que T.C."/>
            <person name="Du C.H."/>
            <person name="Zhou Y.H."/>
            <person name="Cheng J.X."/>
            <person name="Dai P.F."/>
            <person name="Guo W.B."/>
            <person name="Han X.H."/>
            <person name="Huang E.J."/>
            <person name="Li L.F."/>
            <person name="Wei W."/>
            <person name="Gao Y.C."/>
            <person name="Liu J.Z."/>
            <person name="Shao H.Z."/>
            <person name="Wang X."/>
            <person name="Wang C.C."/>
            <person name="Yang T.C."/>
            <person name="Huo Q.B."/>
            <person name="Li W."/>
            <person name="Chen H.Y."/>
            <person name="Chen S.E."/>
            <person name="Zhou L.G."/>
            <person name="Ni X.B."/>
            <person name="Tian J.H."/>
            <person name="Sheng Y."/>
            <person name="Liu T."/>
            <person name="Pan Y.S."/>
            <person name="Xia L.Y."/>
            <person name="Li J."/>
            <person name="Zhao F."/>
            <person name="Cao W.C."/>
        </authorList>
    </citation>
    <scope>NUCLEOTIDE SEQUENCE [LARGE SCALE GENOMIC DNA]</scope>
    <source>
        <strain evidence="1">Iper-2018</strain>
    </source>
</reference>
<keyword evidence="2" id="KW-1185">Reference proteome</keyword>
<name>A0AC60QNG4_IXOPE</name>
<protein>
    <submittedName>
        <fullName evidence="1">Uncharacterized protein</fullName>
    </submittedName>
</protein>
<comment type="caution">
    <text evidence="1">The sequence shown here is derived from an EMBL/GenBank/DDBJ whole genome shotgun (WGS) entry which is preliminary data.</text>
</comment>
<evidence type="ECO:0000313" key="2">
    <source>
        <dbReference type="Proteomes" id="UP000805193"/>
    </source>
</evidence>
<proteinExistence type="predicted"/>
<gene>
    <name evidence="1" type="ORF">HPB47_017359</name>
</gene>
<dbReference type="EMBL" id="JABSTQ010006266">
    <property type="protein sequence ID" value="KAG0437607.1"/>
    <property type="molecule type" value="Genomic_DNA"/>
</dbReference>
<evidence type="ECO:0000313" key="1">
    <source>
        <dbReference type="EMBL" id="KAG0437607.1"/>
    </source>
</evidence>